<evidence type="ECO:0000256" key="4">
    <source>
        <dbReference type="ARBA" id="ARBA00012458"/>
    </source>
</evidence>
<evidence type="ECO:0000313" key="11">
    <source>
        <dbReference type="EMBL" id="MFC4699084.1"/>
    </source>
</evidence>
<dbReference type="PANTHER" id="PTHR20941">
    <property type="entry name" value="FOLATE SYNTHESIS PROTEINS"/>
    <property type="match status" value="1"/>
</dbReference>
<dbReference type="CDD" id="cd00739">
    <property type="entry name" value="DHPS"/>
    <property type="match status" value="1"/>
</dbReference>
<dbReference type="EC" id="2.5.1.15" evidence="4 9"/>
<accession>A0ABV9LSD7</accession>
<evidence type="ECO:0000256" key="8">
    <source>
        <dbReference type="ARBA" id="ARBA00022909"/>
    </source>
</evidence>
<evidence type="ECO:0000256" key="6">
    <source>
        <dbReference type="ARBA" id="ARBA00022723"/>
    </source>
</evidence>
<dbReference type="InterPro" id="IPR045031">
    <property type="entry name" value="DHP_synth-like"/>
</dbReference>
<dbReference type="PROSITE" id="PS00792">
    <property type="entry name" value="DHPS_1"/>
    <property type="match status" value="1"/>
</dbReference>
<dbReference type="InterPro" id="IPR000489">
    <property type="entry name" value="Pterin-binding_dom"/>
</dbReference>
<comment type="cofactor">
    <cofactor evidence="2 9">
        <name>Mg(2+)</name>
        <dbReference type="ChEBI" id="CHEBI:18420"/>
    </cofactor>
</comment>
<dbReference type="PROSITE" id="PS50972">
    <property type="entry name" value="PTERIN_BINDING"/>
    <property type="match status" value="1"/>
</dbReference>
<evidence type="ECO:0000256" key="2">
    <source>
        <dbReference type="ARBA" id="ARBA00001946"/>
    </source>
</evidence>
<dbReference type="GO" id="GO:0004156">
    <property type="term" value="F:dihydropteroate synthase activity"/>
    <property type="evidence" value="ECO:0007669"/>
    <property type="project" value="UniProtKB-EC"/>
</dbReference>
<dbReference type="InterPro" id="IPR006390">
    <property type="entry name" value="DHP_synth_dom"/>
</dbReference>
<dbReference type="Gene3D" id="3.20.20.20">
    <property type="entry name" value="Dihydropteroate synthase-like"/>
    <property type="match status" value="1"/>
</dbReference>
<dbReference type="InterPro" id="IPR011005">
    <property type="entry name" value="Dihydropteroate_synth-like_sf"/>
</dbReference>
<gene>
    <name evidence="11" type="primary">folP</name>
    <name evidence="11" type="ORF">ACFO4O_02810</name>
</gene>
<comment type="similarity">
    <text evidence="9">Belongs to the DHPS family.</text>
</comment>
<protein>
    <recommendedName>
        <fullName evidence="4 9">Dihydropteroate synthase</fullName>
        <shortName evidence="9">DHPS</shortName>
        <ecNumber evidence="4 9">2.5.1.15</ecNumber>
    </recommendedName>
    <alternativeName>
        <fullName evidence="9">Dihydropteroate pyrophosphorylase</fullName>
    </alternativeName>
</protein>
<comment type="function">
    <text evidence="9">Catalyzes the condensation of para-aminobenzoate (pABA) with 6-hydroxymethyl-7,8-dihydropterin diphosphate (DHPt-PP) to form 7,8-dihydropteroate (H2Pte), the immediate precursor of folate derivatives.</text>
</comment>
<keyword evidence="7 9" id="KW-0460">Magnesium</keyword>
<proteinExistence type="inferred from homology"/>
<dbReference type="PANTHER" id="PTHR20941:SF1">
    <property type="entry name" value="FOLIC ACID SYNTHESIS PROTEIN FOL1"/>
    <property type="match status" value="1"/>
</dbReference>
<dbReference type="NCBIfam" id="TIGR01496">
    <property type="entry name" value="DHPS"/>
    <property type="match status" value="1"/>
</dbReference>
<dbReference type="EMBL" id="JBHSGU010000002">
    <property type="protein sequence ID" value="MFC4699084.1"/>
    <property type="molecule type" value="Genomic_DNA"/>
</dbReference>
<evidence type="ECO:0000313" key="12">
    <source>
        <dbReference type="Proteomes" id="UP001595897"/>
    </source>
</evidence>
<evidence type="ECO:0000256" key="7">
    <source>
        <dbReference type="ARBA" id="ARBA00022842"/>
    </source>
</evidence>
<comment type="catalytic activity">
    <reaction evidence="1">
        <text>(7,8-dihydropterin-6-yl)methyl diphosphate + 4-aminobenzoate = 7,8-dihydropteroate + diphosphate</text>
        <dbReference type="Rhea" id="RHEA:19949"/>
        <dbReference type="ChEBI" id="CHEBI:17836"/>
        <dbReference type="ChEBI" id="CHEBI:17839"/>
        <dbReference type="ChEBI" id="CHEBI:33019"/>
        <dbReference type="ChEBI" id="CHEBI:72950"/>
        <dbReference type="EC" id="2.5.1.15"/>
    </reaction>
</comment>
<evidence type="ECO:0000256" key="3">
    <source>
        <dbReference type="ARBA" id="ARBA00004763"/>
    </source>
</evidence>
<feature type="domain" description="Pterin-binding" evidence="10">
    <location>
        <begin position="13"/>
        <end position="269"/>
    </location>
</feature>
<comment type="pathway">
    <text evidence="3 9">Cofactor biosynthesis; tetrahydrofolate biosynthesis; 7,8-dihydrofolate from 2-amino-4-hydroxy-6-hydroxymethyl-7,8-dihydropteridine diphosphate and 4-aminobenzoate: step 1/2.</text>
</comment>
<keyword evidence="6 9" id="KW-0479">Metal-binding</keyword>
<dbReference type="Pfam" id="PF00809">
    <property type="entry name" value="Pterin_bind"/>
    <property type="match status" value="1"/>
</dbReference>
<comment type="caution">
    <text evidence="11">The sequence shown here is derived from an EMBL/GenBank/DDBJ whole genome shotgun (WGS) entry which is preliminary data.</text>
</comment>
<evidence type="ECO:0000259" key="10">
    <source>
        <dbReference type="PROSITE" id="PS50972"/>
    </source>
</evidence>
<name>A0ABV9LSD7_9ALTE</name>
<organism evidence="11 12">
    <name type="scientific">Glaciecola siphonariae</name>
    <dbReference type="NCBI Taxonomy" id="521012"/>
    <lineage>
        <taxon>Bacteria</taxon>
        <taxon>Pseudomonadati</taxon>
        <taxon>Pseudomonadota</taxon>
        <taxon>Gammaproteobacteria</taxon>
        <taxon>Alteromonadales</taxon>
        <taxon>Alteromonadaceae</taxon>
        <taxon>Glaciecola</taxon>
    </lineage>
</organism>
<dbReference type="Proteomes" id="UP001595897">
    <property type="component" value="Unassembled WGS sequence"/>
</dbReference>
<reference evidence="12" key="1">
    <citation type="journal article" date="2019" name="Int. J. Syst. Evol. Microbiol.">
        <title>The Global Catalogue of Microorganisms (GCM) 10K type strain sequencing project: providing services to taxonomists for standard genome sequencing and annotation.</title>
        <authorList>
            <consortium name="The Broad Institute Genomics Platform"/>
            <consortium name="The Broad Institute Genome Sequencing Center for Infectious Disease"/>
            <person name="Wu L."/>
            <person name="Ma J."/>
        </authorList>
    </citation>
    <scope>NUCLEOTIDE SEQUENCE [LARGE SCALE GENOMIC DNA]</scope>
    <source>
        <strain evidence="12">KACC 12507</strain>
    </source>
</reference>
<keyword evidence="12" id="KW-1185">Reference proteome</keyword>
<evidence type="ECO:0000256" key="1">
    <source>
        <dbReference type="ARBA" id="ARBA00000012"/>
    </source>
</evidence>
<dbReference type="SUPFAM" id="SSF51717">
    <property type="entry name" value="Dihydropteroate synthetase-like"/>
    <property type="match status" value="1"/>
</dbReference>
<evidence type="ECO:0000256" key="9">
    <source>
        <dbReference type="RuleBase" id="RU361205"/>
    </source>
</evidence>
<keyword evidence="5 9" id="KW-0808">Transferase</keyword>
<sequence>MTFRDKTVLFNAPKIMGVLNVTPDSFSDGGKYNQLDAALLQTERMISQGATFIDVGGESTRPGAEPVALEQELKRVIPVIEAIAKRFDVIISIDTSKAEVMRQAANAGASLINDVRALSEPGALEVAADLADRFNIPSCIMHMQGSPSTMQLAPEYESVVDEIIAFFRQRIDIMSKAGFKYHQIMLDPGFGFGKTLDHNYSMLKNFVEFTQFDLPVLAGMSRKSMISKLLNVDVNDTLAGGICVNTVAALAGASVLRVHDVKEAMDVAVIIEKLNQL</sequence>
<keyword evidence="8 9" id="KW-0289">Folate biosynthesis</keyword>
<evidence type="ECO:0000256" key="5">
    <source>
        <dbReference type="ARBA" id="ARBA00022679"/>
    </source>
</evidence>
<dbReference type="RefSeq" id="WP_382408200.1">
    <property type="nucleotide sequence ID" value="NZ_JBHSGU010000002.1"/>
</dbReference>